<dbReference type="InterPro" id="IPR008884">
    <property type="entry name" value="TylF_MeTrfase"/>
</dbReference>
<dbReference type="InterPro" id="IPR029063">
    <property type="entry name" value="SAM-dependent_MTases_sf"/>
</dbReference>
<sequence length="249" mass="28796">MLKKAIKSVARTLGYDFVRYNKFPLDFESRHIEIIDRVSPYTLTSLERIYSLIESVRYVLQNNIKGDFVECGVYKGGSMMAIALALIAEDVRDRELYLFDTFEGMPAPDERDIDLLGKSAMEEFSKRKISDVSSTWVNASVEEVKQAMALTGYPMERIHFVKGLVENTIPEQAPESIAVMRLDTDWYKSTIHELEYLYPRLSPKGILIVDDYGHFKGAREATDEYFYKNKMMPFLHRIDYTGRLIVNEV</sequence>
<dbReference type="Gene3D" id="3.40.50.150">
    <property type="entry name" value="Vaccinia Virus protein VP39"/>
    <property type="match status" value="1"/>
</dbReference>
<reference evidence="1 2" key="1">
    <citation type="submission" date="2018-04" db="EMBL/GenBank/DDBJ databases">
        <authorList>
            <person name="Go L.Y."/>
            <person name="Mitchell J.A."/>
        </authorList>
    </citation>
    <scope>NUCLEOTIDE SEQUENCE [LARGE SCALE GENOMIC DNA]</scope>
    <source>
        <strain evidence="1">ULC066bin1</strain>
    </source>
</reference>
<gene>
    <name evidence="1" type="ORF">DCF19_16580</name>
</gene>
<evidence type="ECO:0000313" key="1">
    <source>
        <dbReference type="EMBL" id="PZO38295.1"/>
    </source>
</evidence>
<dbReference type="SUPFAM" id="SSF53335">
    <property type="entry name" value="S-adenosyl-L-methionine-dependent methyltransferases"/>
    <property type="match status" value="1"/>
</dbReference>
<reference evidence="1 2" key="2">
    <citation type="submission" date="2018-06" db="EMBL/GenBank/DDBJ databases">
        <title>Metagenomic assembly of (sub)arctic Cyanobacteria and their associated microbiome from non-axenic cultures.</title>
        <authorList>
            <person name="Baurain D."/>
        </authorList>
    </citation>
    <scope>NUCLEOTIDE SEQUENCE [LARGE SCALE GENOMIC DNA]</scope>
    <source>
        <strain evidence="1">ULC066bin1</strain>
    </source>
</reference>
<dbReference type="AlphaFoldDB" id="A0A2W4XUH0"/>
<dbReference type="EMBL" id="QBML01000024">
    <property type="protein sequence ID" value="PZO38295.1"/>
    <property type="molecule type" value="Genomic_DNA"/>
</dbReference>
<dbReference type="GO" id="GO:0008168">
    <property type="term" value="F:methyltransferase activity"/>
    <property type="evidence" value="ECO:0007669"/>
    <property type="project" value="UniProtKB-KW"/>
</dbReference>
<dbReference type="PANTHER" id="PTHR40036:SF1">
    <property type="entry name" value="MACROCIN O-METHYLTRANSFERASE"/>
    <property type="match status" value="1"/>
</dbReference>
<organism evidence="1 2">
    <name type="scientific">Pseudanabaena frigida</name>
    <dbReference type="NCBI Taxonomy" id="945775"/>
    <lineage>
        <taxon>Bacteria</taxon>
        <taxon>Bacillati</taxon>
        <taxon>Cyanobacteriota</taxon>
        <taxon>Cyanophyceae</taxon>
        <taxon>Pseudanabaenales</taxon>
        <taxon>Pseudanabaenaceae</taxon>
        <taxon>Pseudanabaena</taxon>
    </lineage>
</organism>
<dbReference type="PANTHER" id="PTHR40036">
    <property type="entry name" value="MACROCIN O-METHYLTRANSFERASE"/>
    <property type="match status" value="1"/>
</dbReference>
<keyword evidence="1" id="KW-0489">Methyltransferase</keyword>
<name>A0A2W4XUH0_9CYAN</name>
<accession>A0A2W4XUH0</accession>
<proteinExistence type="predicted"/>
<dbReference type="Proteomes" id="UP000249467">
    <property type="component" value="Unassembled WGS sequence"/>
</dbReference>
<keyword evidence="1" id="KW-0808">Transferase</keyword>
<protein>
    <submittedName>
        <fullName evidence="1">Macrocin O-methyltransferase</fullName>
    </submittedName>
</protein>
<evidence type="ECO:0000313" key="2">
    <source>
        <dbReference type="Proteomes" id="UP000249467"/>
    </source>
</evidence>
<dbReference type="Pfam" id="PF05711">
    <property type="entry name" value="TylF"/>
    <property type="match status" value="1"/>
</dbReference>
<dbReference type="GO" id="GO:0032259">
    <property type="term" value="P:methylation"/>
    <property type="evidence" value="ECO:0007669"/>
    <property type="project" value="UniProtKB-KW"/>
</dbReference>
<comment type="caution">
    <text evidence="1">The sequence shown here is derived from an EMBL/GenBank/DDBJ whole genome shotgun (WGS) entry which is preliminary data.</text>
</comment>